<sequence length="173" mass="18873">MLKRVCFIVAVCVICAQNLKAQVFGAPQQTPQTQSDIPSAYFFNRGEGILIDVNLWGQVGKPGKYYVPYNIDLVSLLSIAGGPAVTAKLDDIRIVRYARADTTVIEKVVRVDIEKFIETGEQNFPLLIRGDTVIVPGGPISVLNTIVTVANAIFSIVNAIFLIIILNRELGRG</sequence>
<name>A0A395LZJ1_9BACT</name>
<keyword evidence="1" id="KW-0812">Transmembrane</keyword>
<protein>
    <recommendedName>
        <fullName evidence="5">Soluble ligand binding domain-containing protein</fullName>
    </recommendedName>
</protein>
<comment type="caution">
    <text evidence="3">The sequence shown here is derived from an EMBL/GenBank/DDBJ whole genome shotgun (WGS) entry which is preliminary data.</text>
</comment>
<feature type="transmembrane region" description="Helical" evidence="1">
    <location>
        <begin position="142"/>
        <end position="166"/>
    </location>
</feature>
<evidence type="ECO:0000256" key="2">
    <source>
        <dbReference type="SAM" id="SignalP"/>
    </source>
</evidence>
<gene>
    <name evidence="3" type="ORF">D0433_08520</name>
</gene>
<reference evidence="3 4" key="1">
    <citation type="journal article" date="2011" name="ISME J.">
        <title>Community ecology of hot spring cyanobacterial mats: predominant populations and their functional potential.</title>
        <authorList>
            <person name="Klatt C.G."/>
            <person name="Wood J.M."/>
            <person name="Rusch D.B."/>
            <person name="Bateson M.M."/>
            <person name="Hamamura N."/>
            <person name="Heidelberg J.F."/>
            <person name="Grossman A.R."/>
            <person name="Bhaya D."/>
            <person name="Cohan F.M."/>
            <person name="Kuhl M."/>
            <person name="Bryant D.A."/>
            <person name="Ward D.M."/>
        </authorList>
    </citation>
    <scope>NUCLEOTIDE SEQUENCE [LARGE SCALE GENOMIC DNA]</scope>
    <source>
        <strain evidence="3">OS</strain>
    </source>
</reference>
<evidence type="ECO:0000313" key="3">
    <source>
        <dbReference type="EMBL" id="RFM23953.1"/>
    </source>
</evidence>
<keyword evidence="1" id="KW-1133">Transmembrane helix</keyword>
<evidence type="ECO:0008006" key="5">
    <source>
        <dbReference type="Google" id="ProtNLM"/>
    </source>
</evidence>
<feature type="chain" id="PRO_5017266738" description="Soluble ligand binding domain-containing protein" evidence="2">
    <location>
        <begin position="22"/>
        <end position="173"/>
    </location>
</feature>
<organism evidence="3 4">
    <name type="scientific">Candidatus Thermochlorobacter aerophilus</name>
    <dbReference type="NCBI Taxonomy" id="1868324"/>
    <lineage>
        <taxon>Bacteria</taxon>
        <taxon>Pseudomonadati</taxon>
        <taxon>Chlorobiota</taxon>
        <taxon>Chlorobiia</taxon>
        <taxon>Chlorobiales</taxon>
        <taxon>Candidatus Thermochlorobacteriaceae</taxon>
        <taxon>Candidatus Thermochlorobacter</taxon>
    </lineage>
</organism>
<proteinExistence type="predicted"/>
<evidence type="ECO:0000313" key="4">
    <source>
        <dbReference type="Proteomes" id="UP000266389"/>
    </source>
</evidence>
<keyword evidence="2" id="KW-0732">Signal</keyword>
<evidence type="ECO:0000256" key="1">
    <source>
        <dbReference type="SAM" id="Phobius"/>
    </source>
</evidence>
<keyword evidence="1" id="KW-0472">Membrane</keyword>
<dbReference type="Gene3D" id="3.10.560.10">
    <property type="entry name" value="Outer membrane lipoprotein wza domain like"/>
    <property type="match status" value="1"/>
</dbReference>
<dbReference type="AlphaFoldDB" id="A0A395LZJ1"/>
<dbReference type="Proteomes" id="UP000266389">
    <property type="component" value="Unassembled WGS sequence"/>
</dbReference>
<accession>A0A395LZJ1</accession>
<feature type="signal peptide" evidence="2">
    <location>
        <begin position="1"/>
        <end position="21"/>
    </location>
</feature>
<dbReference type="EMBL" id="PHFL01000051">
    <property type="protein sequence ID" value="RFM23953.1"/>
    <property type="molecule type" value="Genomic_DNA"/>
</dbReference>